<evidence type="ECO:0000313" key="2">
    <source>
        <dbReference type="Proteomes" id="UP000688137"/>
    </source>
</evidence>
<dbReference type="AlphaFoldDB" id="A0A8S1Q969"/>
<evidence type="ECO:0000313" key="1">
    <source>
        <dbReference type="EMBL" id="CAD8112256.1"/>
    </source>
</evidence>
<dbReference type="OMA" id="NYEQAQF"/>
<keyword evidence="2" id="KW-1185">Reference proteome</keyword>
<organism evidence="1 2">
    <name type="scientific">Paramecium primaurelia</name>
    <dbReference type="NCBI Taxonomy" id="5886"/>
    <lineage>
        <taxon>Eukaryota</taxon>
        <taxon>Sar</taxon>
        <taxon>Alveolata</taxon>
        <taxon>Ciliophora</taxon>
        <taxon>Intramacronucleata</taxon>
        <taxon>Oligohymenophorea</taxon>
        <taxon>Peniculida</taxon>
        <taxon>Parameciidae</taxon>
        <taxon>Paramecium</taxon>
    </lineage>
</organism>
<dbReference type="InterPro" id="IPR019734">
    <property type="entry name" value="TPR_rpt"/>
</dbReference>
<evidence type="ECO:0008006" key="3">
    <source>
        <dbReference type="Google" id="ProtNLM"/>
    </source>
</evidence>
<comment type="caution">
    <text evidence="1">The sequence shown here is derived from an EMBL/GenBank/DDBJ whole genome shotgun (WGS) entry which is preliminary data.</text>
</comment>
<proteinExistence type="predicted"/>
<dbReference type="SMART" id="SM00028">
    <property type="entry name" value="TPR"/>
    <property type="match status" value="5"/>
</dbReference>
<dbReference type="Proteomes" id="UP000688137">
    <property type="component" value="Unassembled WGS sequence"/>
</dbReference>
<gene>
    <name evidence="1" type="ORF">PPRIM_AZ9-3.1.T1500113</name>
</gene>
<accession>A0A8S1Q969</accession>
<protein>
    <recommendedName>
        <fullName evidence="3">Tetratricopeptide repeat protein</fullName>
    </recommendedName>
</protein>
<name>A0A8S1Q969_PARPR</name>
<reference evidence="1" key="1">
    <citation type="submission" date="2021-01" db="EMBL/GenBank/DDBJ databases">
        <authorList>
            <consortium name="Genoscope - CEA"/>
            <person name="William W."/>
        </authorList>
    </citation>
    <scope>NUCLEOTIDE SEQUENCE</scope>
</reference>
<dbReference type="EMBL" id="CAJJDM010000155">
    <property type="protein sequence ID" value="CAD8112256.1"/>
    <property type="molecule type" value="Genomic_DNA"/>
</dbReference>
<sequence>MQNEISKLKCQIHQENKVQFICMSTECQASKLCCLNCQEIHDIHHDSLKDIDCAWEEIIQHKQQQIELNKTLENFWSQIQVIFPQLDKIISFNRFLVELEKELKQQLNCQDLDQIIQKHKAIFVLFDEKVQICKKKYCQPNELDVDKMLSLFDDARKLYKKGDKQNAIDKYTEVLELNENFIFARLDRGKMNLGLNYEQAQFDYEEVLKQDDRNFRALKGLAICQKMKCNYSDALFYAQKGHKQNSYSTHLVFHLADCYKFEGRSQQALHFINLAIGQKKRKYENKMKVYYKNKAEIHLGLNDIQNANFFINKALDIYQHYEIAINIKERINKIAKMQNVIL</sequence>